<evidence type="ECO:0000256" key="1">
    <source>
        <dbReference type="SAM" id="SignalP"/>
    </source>
</evidence>
<name>A0ABR5DL71_9FLAO</name>
<accession>A0ABR5DL71</accession>
<keyword evidence="1" id="KW-0732">Signal</keyword>
<gene>
    <name evidence="2" type="ORF">MB09_04485</name>
</gene>
<dbReference type="EMBL" id="JSVU01000002">
    <property type="protein sequence ID" value="KJJ39493.1"/>
    <property type="molecule type" value="Genomic_DNA"/>
</dbReference>
<keyword evidence="3" id="KW-1185">Reference proteome</keyword>
<protein>
    <recommendedName>
        <fullName evidence="4">Outer membrane protein beta-barrel domain-containing protein</fullName>
    </recommendedName>
</protein>
<evidence type="ECO:0000313" key="3">
    <source>
        <dbReference type="Proteomes" id="UP000033497"/>
    </source>
</evidence>
<evidence type="ECO:0008006" key="4">
    <source>
        <dbReference type="Google" id="ProtNLM"/>
    </source>
</evidence>
<reference evidence="2 3" key="1">
    <citation type="submission" date="2014-10" db="EMBL/GenBank/DDBJ databases">
        <title>Genome sequencing of Vitellibacter vladivostokensis KMM 3516.</title>
        <authorList>
            <person name="Thevarajoo S."/>
            <person name="Selvaratnam C."/>
            <person name="Goh K.M."/>
            <person name="Chong C.S."/>
        </authorList>
    </citation>
    <scope>NUCLEOTIDE SEQUENCE [LARGE SCALE GENOMIC DNA]</scope>
    <source>
        <strain evidence="2 3">KMM 3516</strain>
    </source>
</reference>
<sequence>MFLNIKLFLVALTITSLTLAQETETPTETTAETRDTKDGGKNIGSIVIGPYIPFAFGDNFVNEGMDLKMGARIAFKVNAYKGIYIGPYFSFFNADVTNKNLLGNYDNTTNTVIGAIAGYETHISKFDLSIGIGVGAATYHNDGYYDNFSDTATAVWLNPEVGYRITPYLGLYFAPELRHDFMNIDAPAELGNTFEGVNYLNLSFGLRINLGTAYKYL</sequence>
<comment type="caution">
    <text evidence="2">The sequence shown here is derived from an EMBL/GenBank/DDBJ whole genome shotgun (WGS) entry which is preliminary data.</text>
</comment>
<proteinExistence type="predicted"/>
<dbReference type="Proteomes" id="UP000033497">
    <property type="component" value="Unassembled WGS sequence"/>
</dbReference>
<evidence type="ECO:0000313" key="2">
    <source>
        <dbReference type="EMBL" id="KJJ39493.1"/>
    </source>
</evidence>
<feature type="signal peptide" evidence="1">
    <location>
        <begin position="1"/>
        <end position="20"/>
    </location>
</feature>
<feature type="chain" id="PRO_5045242119" description="Outer membrane protein beta-barrel domain-containing protein" evidence="1">
    <location>
        <begin position="21"/>
        <end position="217"/>
    </location>
</feature>
<organism evidence="2 3">
    <name type="scientific">Aequorivita vladivostokensis</name>
    <dbReference type="NCBI Taxonomy" id="171194"/>
    <lineage>
        <taxon>Bacteria</taxon>
        <taxon>Pseudomonadati</taxon>
        <taxon>Bacteroidota</taxon>
        <taxon>Flavobacteriia</taxon>
        <taxon>Flavobacteriales</taxon>
        <taxon>Flavobacteriaceae</taxon>
        <taxon>Aequorivita</taxon>
    </lineage>
</organism>